<organism evidence="2 3">
    <name type="scientific">Microbacterium limosum</name>
    <dbReference type="NCBI Taxonomy" id="3079935"/>
    <lineage>
        <taxon>Bacteria</taxon>
        <taxon>Bacillati</taxon>
        <taxon>Actinomycetota</taxon>
        <taxon>Actinomycetes</taxon>
        <taxon>Micrococcales</taxon>
        <taxon>Microbacteriaceae</taxon>
        <taxon>Microbacterium</taxon>
    </lineage>
</organism>
<keyword evidence="1" id="KW-0812">Transmembrane</keyword>
<gene>
    <name evidence="2" type="ORF">RYJ27_00625</name>
</gene>
<protein>
    <submittedName>
        <fullName evidence="2">Potassium transporter Trk</fullName>
    </submittedName>
</protein>
<evidence type="ECO:0000313" key="2">
    <source>
        <dbReference type="EMBL" id="WOQ69789.1"/>
    </source>
</evidence>
<accession>A0AAU0MI02</accession>
<keyword evidence="1" id="KW-0472">Membrane</keyword>
<reference evidence="2 3" key="1">
    <citation type="submission" date="2023-10" db="EMBL/GenBank/DDBJ databases">
        <title>Y20.</title>
        <authorList>
            <person name="Zhang G."/>
            <person name="Ding Y."/>
        </authorList>
    </citation>
    <scope>NUCLEOTIDE SEQUENCE [LARGE SCALE GENOMIC DNA]</scope>
    <source>
        <strain evidence="2 3">Y20</strain>
    </source>
</reference>
<evidence type="ECO:0000256" key="1">
    <source>
        <dbReference type="SAM" id="Phobius"/>
    </source>
</evidence>
<feature type="transmembrane region" description="Helical" evidence="1">
    <location>
        <begin position="85"/>
        <end position="107"/>
    </location>
</feature>
<dbReference type="AlphaFoldDB" id="A0AAU0MI02"/>
<dbReference type="Proteomes" id="UP001329313">
    <property type="component" value="Chromosome"/>
</dbReference>
<dbReference type="RefSeq" id="WP_330170883.1">
    <property type="nucleotide sequence ID" value="NZ_CP137080.1"/>
</dbReference>
<evidence type="ECO:0000313" key="3">
    <source>
        <dbReference type="Proteomes" id="UP001329313"/>
    </source>
</evidence>
<dbReference type="EMBL" id="CP137080">
    <property type="protein sequence ID" value="WOQ69789.1"/>
    <property type="molecule type" value="Genomic_DNA"/>
</dbReference>
<dbReference type="KEGG" id="mliy:RYJ27_00625"/>
<name>A0AAU0MI02_9MICO</name>
<keyword evidence="3" id="KW-1185">Reference proteome</keyword>
<feature type="transmembrane region" description="Helical" evidence="1">
    <location>
        <begin position="43"/>
        <end position="65"/>
    </location>
</feature>
<keyword evidence="1" id="KW-1133">Transmembrane helix</keyword>
<sequence>MSTEQPEGTPAAQSGAMQDAAAGRQHWTSDEILAASVRRVPKYSVFMVFGVVVGIFVALILTFSWNGSAGPSPLTGVQYSSAQVFGFLAIFCGVIGLGIGGIVALVIDKISGRRARTVLADRETVVDD</sequence>
<proteinExistence type="predicted"/>